<dbReference type="EMBL" id="CAJPDQ010000006">
    <property type="protein sequence ID" value="CAF9911433.1"/>
    <property type="molecule type" value="Genomic_DNA"/>
</dbReference>
<dbReference type="PANTHER" id="PTHR36182:SF2">
    <property type="entry name" value="LYTIC POLYSACCHARIDE MONOOXYGENASE"/>
    <property type="match status" value="1"/>
</dbReference>
<dbReference type="PANTHER" id="PTHR36182">
    <property type="entry name" value="PROTEIN, PUTATIVE (AFU_ORTHOLOGUE AFUA_6G10930)-RELATED"/>
    <property type="match status" value="1"/>
</dbReference>
<keyword evidence="2" id="KW-0732">Signal</keyword>
<dbReference type="AlphaFoldDB" id="A0A8H3ETJ6"/>
<sequence length="369" mass="37288">MLTHFIALALAATTIANAHMIMVTPTPYGVSDLNNSPLAADGSDFPCKQRGANTYNGNGASNEWPIGSTQTLSFKGSAVHGGGSCQVSLTTDKTPTKDSHFFVVHSIVGGCPSNTTNGGNLPPNPDGTSANKYTFTVPDGVTPGEYTMAWTWFNRIGNREMYMNCAPITVTGGSSSTKTKKRAVEKRKAAARSLIKRATYPDMFVANIGSGCGTSEGADVDFPNPGDSVERDAADGKYAPPTGSCASGSGSSPNPGSPPLSSSSSSSTPVAAPSPSSSTTLTTTTVATSTIPSSVVASSSVPSSPATPSPSSSSSSSSGALTGPCTLGQWNCFNGGQSFQQCAAGGWSVEQPTAAGNPCKVGLGASAPW</sequence>
<reference evidence="3" key="1">
    <citation type="submission" date="2021-03" db="EMBL/GenBank/DDBJ databases">
        <authorList>
            <person name="Tagirdzhanova G."/>
        </authorList>
    </citation>
    <scope>NUCLEOTIDE SEQUENCE</scope>
</reference>
<feature type="compositionally biased region" description="Low complexity" evidence="1">
    <location>
        <begin position="239"/>
        <end position="320"/>
    </location>
</feature>
<dbReference type="OrthoDB" id="2342176at2759"/>
<proteinExistence type="predicted"/>
<evidence type="ECO:0000313" key="4">
    <source>
        <dbReference type="Proteomes" id="UP000664169"/>
    </source>
</evidence>
<feature type="chain" id="PRO_5034053360" description="Lytic polysaccharide monooxygenase" evidence="2">
    <location>
        <begin position="19"/>
        <end position="369"/>
    </location>
</feature>
<feature type="signal peptide" evidence="2">
    <location>
        <begin position="1"/>
        <end position="18"/>
    </location>
</feature>
<evidence type="ECO:0008006" key="5">
    <source>
        <dbReference type="Google" id="ProtNLM"/>
    </source>
</evidence>
<accession>A0A8H3ETJ6</accession>
<name>A0A8H3ETJ6_9LECA</name>
<organism evidence="3 4">
    <name type="scientific">Gomphillus americanus</name>
    <dbReference type="NCBI Taxonomy" id="1940652"/>
    <lineage>
        <taxon>Eukaryota</taxon>
        <taxon>Fungi</taxon>
        <taxon>Dikarya</taxon>
        <taxon>Ascomycota</taxon>
        <taxon>Pezizomycotina</taxon>
        <taxon>Lecanoromycetes</taxon>
        <taxon>OSLEUM clade</taxon>
        <taxon>Ostropomycetidae</taxon>
        <taxon>Ostropales</taxon>
        <taxon>Graphidaceae</taxon>
        <taxon>Gomphilloideae</taxon>
        <taxon>Gomphillus</taxon>
    </lineage>
</organism>
<dbReference type="Gene3D" id="2.70.50.70">
    <property type="match status" value="1"/>
</dbReference>
<evidence type="ECO:0000256" key="1">
    <source>
        <dbReference type="SAM" id="MobiDB-lite"/>
    </source>
</evidence>
<evidence type="ECO:0000256" key="2">
    <source>
        <dbReference type="SAM" id="SignalP"/>
    </source>
</evidence>
<keyword evidence="4" id="KW-1185">Reference proteome</keyword>
<comment type="caution">
    <text evidence="3">The sequence shown here is derived from an EMBL/GenBank/DDBJ whole genome shotgun (WGS) entry which is preliminary data.</text>
</comment>
<protein>
    <recommendedName>
        <fullName evidence="5">Lytic polysaccharide monooxygenase</fullName>
    </recommendedName>
</protein>
<evidence type="ECO:0000313" key="3">
    <source>
        <dbReference type="EMBL" id="CAF9911433.1"/>
    </source>
</evidence>
<dbReference type="Proteomes" id="UP000664169">
    <property type="component" value="Unassembled WGS sequence"/>
</dbReference>
<feature type="region of interest" description="Disordered" evidence="1">
    <location>
        <begin position="216"/>
        <end position="320"/>
    </location>
</feature>
<gene>
    <name evidence="3" type="ORF">GOMPHAMPRED_007405</name>
</gene>